<dbReference type="EMBL" id="DTGZ01000128">
    <property type="protein sequence ID" value="HGV97996.1"/>
    <property type="molecule type" value="Genomic_DNA"/>
</dbReference>
<accession>A0A7C4XKW7</accession>
<proteinExistence type="predicted"/>
<gene>
    <name evidence="1" type="ORF">ENV60_06840</name>
</gene>
<dbReference type="Gene3D" id="3.40.50.1010">
    <property type="entry name" value="5'-nuclease"/>
    <property type="match status" value="1"/>
</dbReference>
<comment type="caution">
    <text evidence="1">The sequence shown here is derived from an EMBL/GenBank/DDBJ whole genome shotgun (WGS) entry which is preliminary data.</text>
</comment>
<organism evidence="1">
    <name type="scientific">candidate division WOR-3 bacterium</name>
    <dbReference type="NCBI Taxonomy" id="2052148"/>
    <lineage>
        <taxon>Bacteria</taxon>
        <taxon>Bacteria division WOR-3</taxon>
    </lineage>
</organism>
<evidence type="ECO:0000313" key="1">
    <source>
        <dbReference type="EMBL" id="HGV97996.1"/>
    </source>
</evidence>
<evidence type="ECO:0008006" key="2">
    <source>
        <dbReference type="Google" id="ProtNLM"/>
    </source>
</evidence>
<name>A0A7C4XKW7_UNCW3</name>
<protein>
    <recommendedName>
        <fullName evidence="2">TRAM domain-containing protein</fullName>
    </recommendedName>
</protein>
<sequence>MLFLRREQRYVLDSSSMIDGRVVNLFEKRFLEGKIIIPHITKLIVHRQMGAEADRVMNNLKKITVLEFVARSVDGFPEEVCVLKVASGKKAKVITTSDEYKRYLNSFPDVHIINLKELHSLLIPIFIPNKIISVRIVKRGMNQNEGIGYIEGVKIVVSDGGRFVNQTVMARVVSMLQFETGNLVFAELIEDMKEKLSNPEKEDGNN</sequence>
<reference evidence="1" key="1">
    <citation type="journal article" date="2020" name="mSystems">
        <title>Genome- and Community-Level Interaction Insights into Carbon Utilization and Element Cycling Functions of Hydrothermarchaeota in Hydrothermal Sediment.</title>
        <authorList>
            <person name="Zhou Z."/>
            <person name="Liu Y."/>
            <person name="Xu W."/>
            <person name="Pan J."/>
            <person name="Luo Z.H."/>
            <person name="Li M."/>
        </authorList>
    </citation>
    <scope>NUCLEOTIDE SEQUENCE [LARGE SCALE GENOMIC DNA]</scope>
    <source>
        <strain evidence="1">SpSt-774</strain>
    </source>
</reference>
<dbReference type="AlphaFoldDB" id="A0A7C4XKW7"/>